<dbReference type="PANTHER" id="PTHR43537">
    <property type="entry name" value="TRANSCRIPTIONAL REGULATOR, GNTR FAMILY"/>
    <property type="match status" value="1"/>
</dbReference>
<organism evidence="5 6">
    <name type="scientific">Marinomonas colpomeniae</name>
    <dbReference type="NCBI Taxonomy" id="2774408"/>
    <lineage>
        <taxon>Bacteria</taxon>
        <taxon>Pseudomonadati</taxon>
        <taxon>Pseudomonadota</taxon>
        <taxon>Gammaproteobacteria</taxon>
        <taxon>Oceanospirillales</taxon>
        <taxon>Oceanospirillaceae</taxon>
        <taxon>Marinomonas</taxon>
    </lineage>
</organism>
<dbReference type="SMART" id="SM00895">
    <property type="entry name" value="FCD"/>
    <property type="match status" value="1"/>
</dbReference>
<dbReference type="InterPro" id="IPR011711">
    <property type="entry name" value="GntR_C"/>
</dbReference>
<proteinExistence type="predicted"/>
<protein>
    <submittedName>
        <fullName evidence="5">GntR family transcriptional regulator</fullName>
    </submittedName>
</protein>
<evidence type="ECO:0000256" key="3">
    <source>
        <dbReference type="ARBA" id="ARBA00023163"/>
    </source>
</evidence>
<comment type="caution">
    <text evidence="5">The sequence shown here is derived from an EMBL/GenBank/DDBJ whole genome shotgun (WGS) entry which is preliminary data.</text>
</comment>
<dbReference type="EMBL" id="JACYFC010000001">
    <property type="protein sequence ID" value="MBD5769992.1"/>
    <property type="molecule type" value="Genomic_DNA"/>
</dbReference>
<reference evidence="5 6" key="1">
    <citation type="submission" date="2020-09" db="EMBL/GenBank/DDBJ databases">
        <title>Marinomonas sp. nov., isolated from the cysticercosis algae of Qingdao, China.</title>
        <authorList>
            <person name="Sun X."/>
        </authorList>
    </citation>
    <scope>NUCLEOTIDE SEQUENCE [LARGE SCALE GENOMIC DNA]</scope>
    <source>
        <strain evidence="5 6">SM2066</strain>
    </source>
</reference>
<evidence type="ECO:0000256" key="2">
    <source>
        <dbReference type="ARBA" id="ARBA00023125"/>
    </source>
</evidence>
<dbReference type="InterPro" id="IPR036390">
    <property type="entry name" value="WH_DNA-bd_sf"/>
</dbReference>
<evidence type="ECO:0000259" key="4">
    <source>
        <dbReference type="PROSITE" id="PS50949"/>
    </source>
</evidence>
<keyword evidence="3" id="KW-0804">Transcription</keyword>
<sequence length="226" mass="25937">MAIKISKSKESLSDKAYRQLKAKILDNELHAGQQMIEAEVSELLNMSRTPTREAMLRIANEGLIELKPRHGMRIKPISVIDMQEIYEILTGIEATAAALCAKKGLSEDQLSLMRDAVEEMDQALLQDDLKKWAHSDERFHRYLVEFSNNKRLNVLVGNFIEQSHRARMMTLKFRPKPTDSNKDHLNLILAIEARDSEKARLIHHNHRDASGNMLIELLKKYGLNNI</sequence>
<dbReference type="SMART" id="SM00345">
    <property type="entry name" value="HTH_GNTR"/>
    <property type="match status" value="1"/>
</dbReference>
<dbReference type="CDD" id="cd07377">
    <property type="entry name" value="WHTH_GntR"/>
    <property type="match status" value="1"/>
</dbReference>
<dbReference type="SUPFAM" id="SSF48008">
    <property type="entry name" value="GntR ligand-binding domain-like"/>
    <property type="match status" value="1"/>
</dbReference>
<dbReference type="InterPro" id="IPR000524">
    <property type="entry name" value="Tscrpt_reg_HTH_GntR"/>
</dbReference>
<feature type="domain" description="HTH gntR-type" evidence="4">
    <location>
        <begin position="10"/>
        <end position="77"/>
    </location>
</feature>
<dbReference type="SUPFAM" id="SSF46785">
    <property type="entry name" value="Winged helix' DNA-binding domain"/>
    <property type="match status" value="1"/>
</dbReference>
<evidence type="ECO:0000313" key="5">
    <source>
        <dbReference type="EMBL" id="MBD5769992.1"/>
    </source>
</evidence>
<gene>
    <name evidence="5" type="ORF">IF202_02940</name>
</gene>
<dbReference type="RefSeq" id="WP_191593364.1">
    <property type="nucleotide sequence ID" value="NZ_JACYFC010000001.1"/>
</dbReference>
<evidence type="ECO:0000313" key="6">
    <source>
        <dbReference type="Proteomes" id="UP000604161"/>
    </source>
</evidence>
<keyword evidence="1" id="KW-0805">Transcription regulation</keyword>
<dbReference type="PANTHER" id="PTHR43537:SF24">
    <property type="entry name" value="GLUCONATE OPERON TRANSCRIPTIONAL REPRESSOR"/>
    <property type="match status" value="1"/>
</dbReference>
<dbReference type="Gene3D" id="1.10.10.10">
    <property type="entry name" value="Winged helix-like DNA-binding domain superfamily/Winged helix DNA-binding domain"/>
    <property type="match status" value="1"/>
</dbReference>
<name>A0ABR8NVB2_9GAMM</name>
<dbReference type="PROSITE" id="PS50949">
    <property type="entry name" value="HTH_GNTR"/>
    <property type="match status" value="1"/>
</dbReference>
<keyword evidence="2" id="KW-0238">DNA-binding</keyword>
<dbReference type="InterPro" id="IPR008920">
    <property type="entry name" value="TF_FadR/GntR_C"/>
</dbReference>
<dbReference type="Pfam" id="PF07729">
    <property type="entry name" value="FCD"/>
    <property type="match status" value="1"/>
</dbReference>
<dbReference type="Pfam" id="PF00392">
    <property type="entry name" value="GntR"/>
    <property type="match status" value="1"/>
</dbReference>
<dbReference type="InterPro" id="IPR036388">
    <property type="entry name" value="WH-like_DNA-bd_sf"/>
</dbReference>
<keyword evidence="6" id="KW-1185">Reference proteome</keyword>
<accession>A0ABR8NVB2</accession>
<dbReference type="Gene3D" id="1.20.120.530">
    <property type="entry name" value="GntR ligand-binding domain-like"/>
    <property type="match status" value="1"/>
</dbReference>
<dbReference type="Proteomes" id="UP000604161">
    <property type="component" value="Unassembled WGS sequence"/>
</dbReference>
<evidence type="ECO:0000256" key="1">
    <source>
        <dbReference type="ARBA" id="ARBA00023015"/>
    </source>
</evidence>